<accession>A0A409YE65</accession>
<keyword evidence="2" id="KW-1185">Reference proteome</keyword>
<name>A0A409YE65_9AGAR</name>
<comment type="caution">
    <text evidence="1">The sequence shown here is derived from an EMBL/GenBank/DDBJ whole genome shotgun (WGS) entry which is preliminary data.</text>
</comment>
<dbReference type="Proteomes" id="UP000284842">
    <property type="component" value="Unassembled WGS sequence"/>
</dbReference>
<evidence type="ECO:0000313" key="1">
    <source>
        <dbReference type="EMBL" id="PPR01274.1"/>
    </source>
</evidence>
<protein>
    <submittedName>
        <fullName evidence="1">Uncharacterized protein</fullName>
    </submittedName>
</protein>
<gene>
    <name evidence="1" type="ORF">CVT24_006037</name>
</gene>
<organism evidence="1 2">
    <name type="scientific">Panaeolus cyanescens</name>
    <dbReference type="NCBI Taxonomy" id="181874"/>
    <lineage>
        <taxon>Eukaryota</taxon>
        <taxon>Fungi</taxon>
        <taxon>Dikarya</taxon>
        <taxon>Basidiomycota</taxon>
        <taxon>Agaricomycotina</taxon>
        <taxon>Agaricomycetes</taxon>
        <taxon>Agaricomycetidae</taxon>
        <taxon>Agaricales</taxon>
        <taxon>Agaricineae</taxon>
        <taxon>Galeropsidaceae</taxon>
        <taxon>Panaeolus</taxon>
    </lineage>
</organism>
<sequence length="225" mass="25567">MTSRSQYDIPLSRTFSNIAALTSIGFTYYAHHKPGQTNPEIYVALAVSDSCNFSRNNRTKFYTLGYVYGKRFGSKVEKRHYYTKIQSYRDIEDEGGIFVAIVHVGDTTQPHCLIRDQLVASAAAGPSPNWLEDSDNEADEERLDDRWNTKKWAGIALKHLMSGSSFVPCNGVKITCILDHIFRQTDFIMSHCDMMMTDERILVLQIGEQRDYVVDSGCEIDDKAK</sequence>
<reference evidence="1 2" key="1">
    <citation type="journal article" date="2018" name="Evol. Lett.">
        <title>Horizontal gene cluster transfer increased hallucinogenic mushroom diversity.</title>
        <authorList>
            <person name="Reynolds H.T."/>
            <person name="Vijayakumar V."/>
            <person name="Gluck-Thaler E."/>
            <person name="Korotkin H.B."/>
            <person name="Matheny P.B."/>
            <person name="Slot J.C."/>
        </authorList>
    </citation>
    <scope>NUCLEOTIDE SEQUENCE [LARGE SCALE GENOMIC DNA]</scope>
    <source>
        <strain evidence="1 2">2629</strain>
    </source>
</reference>
<evidence type="ECO:0000313" key="2">
    <source>
        <dbReference type="Proteomes" id="UP000284842"/>
    </source>
</evidence>
<dbReference type="OrthoDB" id="10486542at2759"/>
<dbReference type="AlphaFoldDB" id="A0A409YE65"/>
<dbReference type="EMBL" id="NHTK01001262">
    <property type="protein sequence ID" value="PPR01274.1"/>
    <property type="molecule type" value="Genomic_DNA"/>
</dbReference>
<dbReference type="InParanoid" id="A0A409YE65"/>
<proteinExistence type="predicted"/>